<evidence type="ECO:0000256" key="3">
    <source>
        <dbReference type="ARBA" id="ARBA00023242"/>
    </source>
</evidence>
<keyword evidence="7" id="KW-1185">Reference proteome</keyword>
<evidence type="ECO:0000313" key="7">
    <source>
        <dbReference type="Proteomes" id="UP000685013"/>
    </source>
</evidence>
<name>A0AAV6NQ16_9ROSI</name>
<comment type="caution">
    <text evidence="6">The sequence shown here is derived from an EMBL/GenBank/DDBJ whole genome shotgun (WGS) entry which is preliminary data.</text>
</comment>
<evidence type="ECO:0000256" key="4">
    <source>
        <dbReference type="SAM" id="MobiDB-lite"/>
    </source>
</evidence>
<comment type="similarity">
    <text evidence="2">Belongs to the RIX1/PELP1 family.</text>
</comment>
<feature type="non-terminal residue" evidence="6">
    <location>
        <position position="1"/>
    </location>
</feature>
<evidence type="ECO:0000256" key="1">
    <source>
        <dbReference type="ARBA" id="ARBA00004123"/>
    </source>
</evidence>
<feature type="domain" description="Pre-rRNA-processing protein RIX1 N-terminal" evidence="5">
    <location>
        <begin position="54"/>
        <end position="249"/>
    </location>
</feature>
<dbReference type="Pfam" id="PF08167">
    <property type="entry name" value="RIX1"/>
    <property type="match status" value="1"/>
</dbReference>
<organism evidence="6 7">
    <name type="scientific">Cucurbita argyrosperma subsp. sororia</name>
    <dbReference type="NCBI Taxonomy" id="37648"/>
    <lineage>
        <taxon>Eukaryota</taxon>
        <taxon>Viridiplantae</taxon>
        <taxon>Streptophyta</taxon>
        <taxon>Embryophyta</taxon>
        <taxon>Tracheophyta</taxon>
        <taxon>Spermatophyta</taxon>
        <taxon>Magnoliopsida</taxon>
        <taxon>eudicotyledons</taxon>
        <taxon>Gunneridae</taxon>
        <taxon>Pentapetalae</taxon>
        <taxon>rosids</taxon>
        <taxon>fabids</taxon>
        <taxon>Cucurbitales</taxon>
        <taxon>Cucurbitaceae</taxon>
        <taxon>Cucurbiteae</taxon>
        <taxon>Cucurbita</taxon>
    </lineage>
</organism>
<protein>
    <recommendedName>
        <fullName evidence="5">Pre-rRNA-processing protein RIX1 N-terminal domain-containing protein</fullName>
    </recommendedName>
</protein>
<accession>A0AAV6NQ16</accession>
<proteinExistence type="inferred from homology"/>
<dbReference type="EMBL" id="JAGKQH010000004">
    <property type="protein sequence ID" value="KAG6601219.1"/>
    <property type="molecule type" value="Genomic_DNA"/>
</dbReference>
<evidence type="ECO:0000259" key="5">
    <source>
        <dbReference type="Pfam" id="PF08167"/>
    </source>
</evidence>
<dbReference type="InterPro" id="IPR012583">
    <property type="entry name" value="RIX1_N"/>
</dbReference>
<feature type="region of interest" description="Disordered" evidence="4">
    <location>
        <begin position="511"/>
        <end position="536"/>
    </location>
</feature>
<sequence length="841" mass="93221">MVQLPSEKALYILGFQAEVGRHWNLSGSAKMAAFNLVANMYDPALKPRLIHKLLREHVPDDKRAFNDHSELSKVVSMIKIHNLLSESLHSMDQKLIDSWKSAVDSWVNRLFLLLSNDMPDKCWAGIVLLGVTCQQCSSSRFLASYTEWLHRLLPHVQTDSQFLKVASCASISDLFLRLGRFQSVKKDGTSCAGKVIQPVIKLLHDDNTEAVLDAAVNLLCTLIAFFPFTIHRHYDSAEAAIVSKIYSGKCGSNMLKKLAHCLASLPKSKGDEDSWSLLMQKILLSIDSHLNEAFQGIGEDSKGHEVLRLLIPPGKNPPPPLGCNSLSEDSFDKITRSSERMLTPSISTLMFCCSTMITSSYNHQVAVPIRPLLAIVKRVLTVDGSLPPTSVPFMTSLQQESMCSELPALHSDSLDLLIAIVKRLRSQLLPHAASIVRLLVKYFKKCVSAELRVKVYAVAKLLMMSLGVGMAASLARDVIDNALVDLNPVDNESCDPSSVNPKEAQSELLQHYKKRKRPSVPTSMKGQHERHGSGDITSSCMSTSVYLRIAALEALETLLTLAGALRTEEAWRAKVEHLLITAATSSFEWPQASDDIFFRANEFIEVWADYQLAAFRALLASFLSSVHVRPLALAQGLELFRKGKQENGSKLAEFCAHALLAMEVLIHPRVLPLSDFLPVRLSSPEPQATYKFQEDMYFGSMTSSKLLKIDTQGMEQSDPELDDEFSYDRVFANNIEEAPIRDATGNPINDYEMTYNISNDLEKEPYANGLVSIETPKTTEQAATAAITEVGVVEKVDVFASPMSSKSNKTDDFVHDLGSKLLQEDDFPDIIDADPDTDYEG</sequence>
<dbReference type="GO" id="GO:0005634">
    <property type="term" value="C:nucleus"/>
    <property type="evidence" value="ECO:0007669"/>
    <property type="project" value="UniProtKB-SubCell"/>
</dbReference>
<dbReference type="PANTHER" id="PTHR34105:SF1">
    <property type="entry name" value="PROLINE-, GLUTAMIC ACID- AND LEUCINE-RICH PROTEIN 1"/>
    <property type="match status" value="1"/>
</dbReference>
<evidence type="ECO:0000256" key="2">
    <source>
        <dbReference type="ARBA" id="ARBA00010511"/>
    </source>
</evidence>
<keyword evidence="3" id="KW-0539">Nucleus</keyword>
<comment type="subcellular location">
    <subcellularLocation>
        <location evidence="1">Nucleus</location>
    </subcellularLocation>
</comment>
<reference evidence="6 7" key="1">
    <citation type="journal article" date="2021" name="Hortic Res">
        <title>The domestication of Cucurbita argyrosperma as revealed by the genome of its wild relative.</title>
        <authorList>
            <person name="Barrera-Redondo J."/>
            <person name="Sanchez-de la Vega G."/>
            <person name="Aguirre-Liguori J.A."/>
            <person name="Castellanos-Morales G."/>
            <person name="Gutierrez-Guerrero Y.T."/>
            <person name="Aguirre-Dugua X."/>
            <person name="Aguirre-Planter E."/>
            <person name="Tenaillon M.I."/>
            <person name="Lira-Saade R."/>
            <person name="Eguiarte L.E."/>
        </authorList>
    </citation>
    <scope>NUCLEOTIDE SEQUENCE [LARGE SCALE GENOMIC DNA]</scope>
    <source>
        <strain evidence="6">JBR-2021</strain>
    </source>
</reference>
<dbReference type="GO" id="GO:0006364">
    <property type="term" value="P:rRNA processing"/>
    <property type="evidence" value="ECO:0007669"/>
    <property type="project" value="TreeGrafter"/>
</dbReference>
<dbReference type="Proteomes" id="UP000685013">
    <property type="component" value="Chromosome 4"/>
</dbReference>
<evidence type="ECO:0000313" key="6">
    <source>
        <dbReference type="EMBL" id="KAG6601219.1"/>
    </source>
</evidence>
<dbReference type="PANTHER" id="PTHR34105">
    <property type="entry name" value="PROLINE-, GLUTAMIC ACID- AND LEUCINE-RICH PROTEIN 1"/>
    <property type="match status" value="1"/>
</dbReference>
<dbReference type="AlphaFoldDB" id="A0AAV6NQ16"/>
<gene>
    <name evidence="6" type="ORF">SDJN03_06452</name>
</gene>